<dbReference type="Proteomes" id="UP001060085">
    <property type="component" value="Linkage Group LG05"/>
</dbReference>
<comment type="caution">
    <text evidence="1">The sequence shown here is derived from an EMBL/GenBank/DDBJ whole genome shotgun (WGS) entry which is preliminary data.</text>
</comment>
<gene>
    <name evidence="1" type="ORF">M9H77_24199</name>
</gene>
<evidence type="ECO:0000313" key="1">
    <source>
        <dbReference type="EMBL" id="KAI5664876.1"/>
    </source>
</evidence>
<name>A0ACC0AZK8_CATRO</name>
<dbReference type="EMBL" id="CM044705">
    <property type="protein sequence ID" value="KAI5664876.1"/>
    <property type="molecule type" value="Genomic_DNA"/>
</dbReference>
<keyword evidence="2" id="KW-1185">Reference proteome</keyword>
<accession>A0ACC0AZK8</accession>
<organism evidence="1 2">
    <name type="scientific">Catharanthus roseus</name>
    <name type="common">Madagascar periwinkle</name>
    <name type="synonym">Vinca rosea</name>
    <dbReference type="NCBI Taxonomy" id="4058"/>
    <lineage>
        <taxon>Eukaryota</taxon>
        <taxon>Viridiplantae</taxon>
        <taxon>Streptophyta</taxon>
        <taxon>Embryophyta</taxon>
        <taxon>Tracheophyta</taxon>
        <taxon>Spermatophyta</taxon>
        <taxon>Magnoliopsida</taxon>
        <taxon>eudicotyledons</taxon>
        <taxon>Gunneridae</taxon>
        <taxon>Pentapetalae</taxon>
        <taxon>asterids</taxon>
        <taxon>lamiids</taxon>
        <taxon>Gentianales</taxon>
        <taxon>Apocynaceae</taxon>
        <taxon>Rauvolfioideae</taxon>
        <taxon>Vinceae</taxon>
        <taxon>Catharanthinae</taxon>
        <taxon>Catharanthus</taxon>
    </lineage>
</organism>
<protein>
    <submittedName>
        <fullName evidence="1">Uncharacterized protein</fullName>
    </submittedName>
</protein>
<evidence type="ECO:0000313" key="2">
    <source>
        <dbReference type="Proteomes" id="UP001060085"/>
    </source>
</evidence>
<reference evidence="2" key="1">
    <citation type="journal article" date="2023" name="Nat. Plants">
        <title>Single-cell RNA sequencing provides a high-resolution roadmap for understanding the multicellular compartmentation of specialized metabolism.</title>
        <authorList>
            <person name="Sun S."/>
            <person name="Shen X."/>
            <person name="Li Y."/>
            <person name="Li Y."/>
            <person name="Wang S."/>
            <person name="Li R."/>
            <person name="Zhang H."/>
            <person name="Shen G."/>
            <person name="Guo B."/>
            <person name="Wei J."/>
            <person name="Xu J."/>
            <person name="St-Pierre B."/>
            <person name="Chen S."/>
            <person name="Sun C."/>
        </authorList>
    </citation>
    <scope>NUCLEOTIDE SEQUENCE [LARGE SCALE GENOMIC DNA]</scope>
</reference>
<proteinExistence type="predicted"/>
<sequence>MAAIIHHSPTTSATNSLLTSHFSETSSSLSSPPRISSFLSPSNPNPIAKTQNLTFSPEFNPNTAITFSKPPSFQPLLNSKPTCNYSHLLRLSVRHGDSELAKTAHAAILKLQEDIYLSNTLISAYLKLHHLNYARRVLETLPSPDVVSYTAIISGFAKSNRENEAIELFLEMRDSGIVPNEYSFVALLTACMRLLDLELGYQVHALVVKLGLLDCTFVANALMGLYSKCGCLDFVIELFDEMPFKDIASWNTVISSLVKEGMHDEALQSFHDMLTIDGLTADYFTLSSLLSACSATGLRVGEGTELHGYAIKLGYQNILSVNNALLRLYTMFGNVEDVSNLFNRMPEKDVFTWTEMITAYMEFGLVDLAEEAFDMMPEKNCVSYNALLGGYCRTDQGSKALSLFRNMVEEGIELDDFTLTTVLKACGLTMQKRTSEQIHGFLLKFGLGRNDHIEAALLDMCTWCGRVPDAEKIFNKWPYEQERSVALTSMVCGYARNGELEKAISLFSFGQLEESLDLDEIASTTILGICGALGLHKFGEQIHCCSIKKGHLSDVKVGNSTISMYSKCGEMKDAIKVFDLMPLHDIVSWNSLLAGHVLHRQGDDALGIWKKMKKLGVKPDSITCLYIISAYRHTTSNFVDSCRSFFFSMESTYNIPPTLEHYAHFVGVLGYWGLLEEAEETIYKMPFPPTASVWRVLLDSCRMHLNVSVGKRVSREILSIEPHDPSTFILKSNLFSASGRWHCSELVREEMRERGFQKLPGRSWIIQDNKVHSFFARDKSHPLTKEIYSGLEILIMECLKAGYIPDTSYVLHEVEEHQKKDFLFYHSAKLAVTYGLLMTKPGKPLRVMKNILLCGDCHTFLKHVSVVTKREIHVRDPSGFHCFSDGECKCKNPR</sequence>